<dbReference type="PANTHER" id="PTHR30616:SF2">
    <property type="entry name" value="PURINE NUCLEOSIDE PHOSPHORYLASE LACC1"/>
    <property type="match status" value="1"/>
</dbReference>
<comment type="catalytic activity">
    <reaction evidence="9">
        <text>S-methyl-5'-thioadenosine + phosphate = 5-(methylsulfanyl)-alpha-D-ribose 1-phosphate + adenine</text>
        <dbReference type="Rhea" id="RHEA:11852"/>
        <dbReference type="ChEBI" id="CHEBI:16708"/>
        <dbReference type="ChEBI" id="CHEBI:17509"/>
        <dbReference type="ChEBI" id="CHEBI:43474"/>
        <dbReference type="ChEBI" id="CHEBI:58533"/>
        <dbReference type="EC" id="2.4.2.28"/>
    </reaction>
    <physiologicalReaction direction="left-to-right" evidence="9">
        <dbReference type="Rhea" id="RHEA:11853"/>
    </physiologicalReaction>
</comment>
<evidence type="ECO:0000256" key="1">
    <source>
        <dbReference type="ARBA" id="ARBA00000553"/>
    </source>
</evidence>
<dbReference type="PANTHER" id="PTHR30616">
    <property type="entry name" value="UNCHARACTERIZED PROTEIN YFIH"/>
    <property type="match status" value="1"/>
</dbReference>
<keyword evidence="5" id="KW-0378">Hydrolase</keyword>
<sequence length="283" mass="29395">MTNVAPRPAVGSPGPGHYLCAEGLPAEAGGVMATRRGGVSRAPFDSLNLRPAGLRGDASDEPASIHENQRRFTSWLEGAQPVYLDQVHGTQVVRLGRGDLGPGRGFHQADASITTERGVACTVLVADCLPVLLAAPGARAVGAAHAGWRGLAGGVLEATLVALCQAAACEASEVSAWLGACIGPQAFEVGDDVREAFGGSSGAEPGVGLGVDAAAQPAAFFRPGVAPGKWWADLPGLARWRLQRAGVSRVSGGQWCTYSEPSHFFSYRRDRLTGRHAAAIWIR</sequence>
<keyword evidence="4" id="KW-0479">Metal-binding</keyword>
<dbReference type="Proteomes" id="UP001371218">
    <property type="component" value="Unassembled WGS sequence"/>
</dbReference>
<evidence type="ECO:0000256" key="8">
    <source>
        <dbReference type="ARBA" id="ARBA00048968"/>
    </source>
</evidence>
<dbReference type="EMBL" id="JBBUTG010000019">
    <property type="protein sequence ID" value="MEK8033720.1"/>
    <property type="molecule type" value="Genomic_DNA"/>
</dbReference>
<evidence type="ECO:0000256" key="3">
    <source>
        <dbReference type="ARBA" id="ARBA00022679"/>
    </source>
</evidence>
<proteinExistence type="inferred from homology"/>
<evidence type="ECO:0000256" key="11">
    <source>
        <dbReference type="SAM" id="MobiDB-lite"/>
    </source>
</evidence>
<evidence type="ECO:0000313" key="12">
    <source>
        <dbReference type="EMBL" id="MEK8033720.1"/>
    </source>
</evidence>
<comment type="catalytic activity">
    <reaction evidence="1">
        <text>inosine + phosphate = alpha-D-ribose 1-phosphate + hypoxanthine</text>
        <dbReference type="Rhea" id="RHEA:27646"/>
        <dbReference type="ChEBI" id="CHEBI:17368"/>
        <dbReference type="ChEBI" id="CHEBI:17596"/>
        <dbReference type="ChEBI" id="CHEBI:43474"/>
        <dbReference type="ChEBI" id="CHEBI:57720"/>
        <dbReference type="EC" id="2.4.2.1"/>
    </reaction>
    <physiologicalReaction direction="left-to-right" evidence="1">
        <dbReference type="Rhea" id="RHEA:27647"/>
    </physiologicalReaction>
</comment>
<evidence type="ECO:0000256" key="4">
    <source>
        <dbReference type="ARBA" id="ARBA00022723"/>
    </source>
</evidence>
<evidence type="ECO:0000256" key="9">
    <source>
        <dbReference type="ARBA" id="ARBA00049893"/>
    </source>
</evidence>
<keyword evidence="6" id="KW-0862">Zinc</keyword>
<accession>A0ABU9BXX9</accession>
<comment type="catalytic activity">
    <reaction evidence="8">
        <text>adenosine + phosphate = alpha-D-ribose 1-phosphate + adenine</text>
        <dbReference type="Rhea" id="RHEA:27642"/>
        <dbReference type="ChEBI" id="CHEBI:16335"/>
        <dbReference type="ChEBI" id="CHEBI:16708"/>
        <dbReference type="ChEBI" id="CHEBI:43474"/>
        <dbReference type="ChEBI" id="CHEBI:57720"/>
        <dbReference type="EC" id="2.4.2.1"/>
    </reaction>
    <physiologicalReaction direction="left-to-right" evidence="8">
        <dbReference type="Rhea" id="RHEA:27643"/>
    </physiologicalReaction>
</comment>
<evidence type="ECO:0000256" key="6">
    <source>
        <dbReference type="ARBA" id="ARBA00022833"/>
    </source>
</evidence>
<dbReference type="RefSeq" id="WP_341428141.1">
    <property type="nucleotide sequence ID" value="NZ_JBBUTG010000019.1"/>
</dbReference>
<evidence type="ECO:0000256" key="2">
    <source>
        <dbReference type="ARBA" id="ARBA00007353"/>
    </source>
</evidence>
<dbReference type="NCBIfam" id="TIGR00726">
    <property type="entry name" value="peptidoglycan editing factor PgeF"/>
    <property type="match status" value="1"/>
</dbReference>
<dbReference type="InterPro" id="IPR038371">
    <property type="entry name" value="Cu_polyphenol_OxRdtase_sf"/>
</dbReference>
<dbReference type="Gene3D" id="3.60.140.10">
    <property type="entry name" value="CNF1/YfiH-like putative cysteine hydrolases"/>
    <property type="match status" value="1"/>
</dbReference>
<gene>
    <name evidence="12" type="primary">pgeF</name>
    <name evidence="12" type="ORF">AACH06_23100</name>
</gene>
<evidence type="ECO:0000313" key="13">
    <source>
        <dbReference type="Proteomes" id="UP001371218"/>
    </source>
</evidence>
<evidence type="ECO:0000256" key="7">
    <source>
        <dbReference type="ARBA" id="ARBA00047989"/>
    </source>
</evidence>
<keyword evidence="13" id="KW-1185">Reference proteome</keyword>
<comment type="similarity">
    <text evidence="2 10">Belongs to the purine nucleoside phosphorylase YfiH/LACC1 family.</text>
</comment>
<comment type="catalytic activity">
    <reaction evidence="7">
        <text>adenosine + H2O + H(+) = inosine + NH4(+)</text>
        <dbReference type="Rhea" id="RHEA:24408"/>
        <dbReference type="ChEBI" id="CHEBI:15377"/>
        <dbReference type="ChEBI" id="CHEBI:15378"/>
        <dbReference type="ChEBI" id="CHEBI:16335"/>
        <dbReference type="ChEBI" id="CHEBI:17596"/>
        <dbReference type="ChEBI" id="CHEBI:28938"/>
        <dbReference type="EC" id="3.5.4.4"/>
    </reaction>
    <physiologicalReaction direction="left-to-right" evidence="7">
        <dbReference type="Rhea" id="RHEA:24409"/>
    </physiologicalReaction>
</comment>
<dbReference type="CDD" id="cd16833">
    <property type="entry name" value="YfiH"/>
    <property type="match status" value="1"/>
</dbReference>
<comment type="caution">
    <text evidence="12">The sequence shown here is derived from an EMBL/GenBank/DDBJ whole genome shotgun (WGS) entry which is preliminary data.</text>
</comment>
<name>A0ABU9BXX9_9BURK</name>
<organism evidence="12 13">
    <name type="scientific">Ideonella lacteola</name>
    <dbReference type="NCBI Taxonomy" id="2984193"/>
    <lineage>
        <taxon>Bacteria</taxon>
        <taxon>Pseudomonadati</taxon>
        <taxon>Pseudomonadota</taxon>
        <taxon>Betaproteobacteria</taxon>
        <taxon>Burkholderiales</taxon>
        <taxon>Sphaerotilaceae</taxon>
        <taxon>Ideonella</taxon>
    </lineage>
</organism>
<feature type="region of interest" description="Disordered" evidence="11">
    <location>
        <begin position="42"/>
        <end position="65"/>
    </location>
</feature>
<protein>
    <recommendedName>
        <fullName evidence="10">Purine nucleoside phosphorylase</fullName>
    </recommendedName>
</protein>
<keyword evidence="3" id="KW-0808">Transferase</keyword>
<reference evidence="12 13" key="1">
    <citation type="submission" date="2024-04" db="EMBL/GenBank/DDBJ databases">
        <title>Novel species of the genus Ideonella isolated from streams.</title>
        <authorList>
            <person name="Lu H."/>
        </authorList>
    </citation>
    <scope>NUCLEOTIDE SEQUENCE [LARGE SCALE GENOMIC DNA]</scope>
    <source>
        <strain evidence="12 13">DXS29W</strain>
    </source>
</reference>
<evidence type="ECO:0000256" key="10">
    <source>
        <dbReference type="RuleBase" id="RU361274"/>
    </source>
</evidence>
<dbReference type="SUPFAM" id="SSF64438">
    <property type="entry name" value="CNF1/YfiH-like putative cysteine hydrolases"/>
    <property type="match status" value="1"/>
</dbReference>
<dbReference type="Pfam" id="PF02578">
    <property type="entry name" value="Cu-oxidase_4"/>
    <property type="match status" value="1"/>
</dbReference>
<dbReference type="InterPro" id="IPR011324">
    <property type="entry name" value="Cytotoxic_necrot_fac-like_cat"/>
</dbReference>
<dbReference type="InterPro" id="IPR003730">
    <property type="entry name" value="Cu_polyphenol_OxRdtase"/>
</dbReference>
<evidence type="ECO:0000256" key="5">
    <source>
        <dbReference type="ARBA" id="ARBA00022801"/>
    </source>
</evidence>